<dbReference type="AlphaFoldDB" id="A0A2I1KSG0"/>
<dbReference type="Pfam" id="PF01488">
    <property type="entry name" value="Shikimate_DH"/>
    <property type="match status" value="1"/>
</dbReference>
<dbReference type="SUPFAM" id="SSF51735">
    <property type="entry name" value="NAD(P)-binding Rossmann-fold domains"/>
    <property type="match status" value="1"/>
</dbReference>
<keyword evidence="4 8" id="KW-0521">NADP</keyword>
<evidence type="ECO:0000256" key="9">
    <source>
        <dbReference type="PIRSR" id="PIRSR000445-1"/>
    </source>
</evidence>
<proteinExistence type="inferred from homology"/>
<dbReference type="GeneID" id="81708650"/>
<dbReference type="NCBIfam" id="NF000750">
    <property type="entry name" value="PRK00045.3-4"/>
    <property type="match status" value="1"/>
</dbReference>
<dbReference type="InterPro" id="IPR036343">
    <property type="entry name" value="GluRdtase_N_sf"/>
</dbReference>
<gene>
    <name evidence="8" type="primary">hemA</name>
    <name evidence="16" type="ORF">CYJ26_06855</name>
</gene>
<comment type="similarity">
    <text evidence="2 8">Belongs to the glutamyl-tRNA reductase family.</text>
</comment>
<accession>A0A2I1KSG0</accession>
<comment type="function">
    <text evidence="8">Catalyzes the NADPH-dependent reduction of glutamyl-tRNA(Glu) to glutamate 1-semialdehyde (GSA).</text>
</comment>
<dbReference type="SUPFAM" id="SSF69075">
    <property type="entry name" value="Glutamyl tRNA-reductase dimerization domain"/>
    <property type="match status" value="1"/>
</dbReference>
<comment type="caution">
    <text evidence="16">The sequence shown here is derived from an EMBL/GenBank/DDBJ whole genome shotgun (WGS) entry which is preliminary data.</text>
</comment>
<dbReference type="EC" id="1.2.1.70" evidence="3 8"/>
<comment type="pathway">
    <text evidence="1 8">Porphyrin-containing compound metabolism; protoporphyrin-IX biosynthesis; 5-aminolevulinate from L-glutamyl-tRNA(Glu): step 1/2.</text>
</comment>
<dbReference type="GO" id="GO:0050661">
    <property type="term" value="F:NADP binding"/>
    <property type="evidence" value="ECO:0007669"/>
    <property type="project" value="InterPro"/>
</dbReference>
<feature type="binding site" evidence="8 10">
    <location>
        <begin position="134"/>
        <end position="136"/>
    </location>
    <ligand>
        <name>substrate</name>
    </ligand>
</feature>
<reference evidence="16 17" key="1">
    <citation type="submission" date="2017-12" db="EMBL/GenBank/DDBJ databases">
        <title>Phylogenetic diversity of female urinary microbiome.</title>
        <authorList>
            <person name="Thomas-White K."/>
            <person name="Wolfe A.J."/>
        </authorList>
    </citation>
    <scope>NUCLEOTIDE SEQUENCE [LARGE SCALE GENOMIC DNA]</scope>
    <source>
        <strain evidence="16 17">UMB0319</strain>
    </source>
</reference>
<feature type="domain" description="Tetrapyrrole biosynthesis glutamyl-tRNA reductase dimerisation" evidence="13">
    <location>
        <begin position="357"/>
        <end position="450"/>
    </location>
</feature>
<dbReference type="SUPFAM" id="SSF69742">
    <property type="entry name" value="Glutamyl tRNA-reductase catalytic, N-terminal domain"/>
    <property type="match status" value="1"/>
</dbReference>
<feature type="active site" description="Nucleophile" evidence="8 9">
    <location>
        <position position="65"/>
    </location>
</feature>
<protein>
    <recommendedName>
        <fullName evidence="3 8">Glutamyl-tRNA reductase</fullName>
        <shortName evidence="8">GluTR</shortName>
        <ecNumber evidence="3 8">1.2.1.70</ecNumber>
    </recommendedName>
</protein>
<dbReference type="InterPro" id="IPR006151">
    <property type="entry name" value="Shikm_DH/Glu-tRNA_Rdtase"/>
</dbReference>
<evidence type="ECO:0000313" key="17">
    <source>
        <dbReference type="Proteomes" id="UP000234778"/>
    </source>
</evidence>
<evidence type="ECO:0000256" key="11">
    <source>
        <dbReference type="PIRSR" id="PIRSR000445-3"/>
    </source>
</evidence>
<comment type="catalytic activity">
    <reaction evidence="7 8">
        <text>(S)-4-amino-5-oxopentanoate + tRNA(Glu) + NADP(+) = L-glutamyl-tRNA(Glu) + NADPH + H(+)</text>
        <dbReference type="Rhea" id="RHEA:12344"/>
        <dbReference type="Rhea" id="RHEA-COMP:9663"/>
        <dbReference type="Rhea" id="RHEA-COMP:9680"/>
        <dbReference type="ChEBI" id="CHEBI:15378"/>
        <dbReference type="ChEBI" id="CHEBI:57501"/>
        <dbReference type="ChEBI" id="CHEBI:57783"/>
        <dbReference type="ChEBI" id="CHEBI:58349"/>
        <dbReference type="ChEBI" id="CHEBI:78442"/>
        <dbReference type="ChEBI" id="CHEBI:78520"/>
        <dbReference type="EC" id="1.2.1.70"/>
    </reaction>
</comment>
<dbReference type="InterPro" id="IPR015895">
    <property type="entry name" value="4pyrrol_synth_GluRdtase_N"/>
</dbReference>
<organism evidence="16 17">
    <name type="scientific">Actinomyces urogenitalis</name>
    <dbReference type="NCBI Taxonomy" id="103621"/>
    <lineage>
        <taxon>Bacteria</taxon>
        <taxon>Bacillati</taxon>
        <taxon>Actinomycetota</taxon>
        <taxon>Actinomycetes</taxon>
        <taxon>Actinomycetales</taxon>
        <taxon>Actinomycetaceae</taxon>
        <taxon>Actinomyces</taxon>
    </lineage>
</organism>
<dbReference type="PANTHER" id="PTHR43013">
    <property type="entry name" value="GLUTAMYL-TRNA REDUCTASE"/>
    <property type="match status" value="1"/>
</dbReference>
<comment type="caution">
    <text evidence="8">Lacks conserved residue(s) required for the propagation of feature annotation.</text>
</comment>
<dbReference type="Proteomes" id="UP000234778">
    <property type="component" value="Unassembled WGS sequence"/>
</dbReference>
<evidence type="ECO:0000256" key="3">
    <source>
        <dbReference type="ARBA" id="ARBA00012970"/>
    </source>
</evidence>
<feature type="binding site" evidence="8 10">
    <location>
        <begin position="64"/>
        <end position="67"/>
    </location>
    <ligand>
        <name>substrate</name>
    </ligand>
</feature>
<dbReference type="InterPro" id="IPR036291">
    <property type="entry name" value="NAD(P)-bd_dom_sf"/>
</dbReference>
<evidence type="ECO:0000259" key="15">
    <source>
        <dbReference type="Pfam" id="PF05201"/>
    </source>
</evidence>
<feature type="binding site" evidence="8 10">
    <location>
        <position position="129"/>
    </location>
    <ligand>
        <name>substrate</name>
    </ligand>
</feature>
<feature type="domain" description="Quinate/shikimate 5-dehydrogenase/glutamyl-tRNA reductase" evidence="14">
    <location>
        <begin position="191"/>
        <end position="297"/>
    </location>
</feature>
<feature type="domain" description="Glutamyl-tRNA reductase N-terminal" evidence="15">
    <location>
        <begin position="25"/>
        <end position="173"/>
    </location>
</feature>
<evidence type="ECO:0000256" key="12">
    <source>
        <dbReference type="SAM" id="MobiDB-lite"/>
    </source>
</evidence>
<dbReference type="Pfam" id="PF00745">
    <property type="entry name" value="GlutR_dimer"/>
    <property type="match status" value="1"/>
</dbReference>
<evidence type="ECO:0000256" key="5">
    <source>
        <dbReference type="ARBA" id="ARBA00023002"/>
    </source>
</evidence>
<dbReference type="EMBL" id="PKHA01000006">
    <property type="protein sequence ID" value="PKY98537.1"/>
    <property type="molecule type" value="Genomic_DNA"/>
</dbReference>
<comment type="subunit">
    <text evidence="8">Homodimer.</text>
</comment>
<dbReference type="Pfam" id="PF05201">
    <property type="entry name" value="GlutR_N"/>
    <property type="match status" value="1"/>
</dbReference>
<dbReference type="GO" id="GO:0008883">
    <property type="term" value="F:glutamyl-tRNA reductase activity"/>
    <property type="evidence" value="ECO:0007669"/>
    <property type="project" value="UniProtKB-UniRule"/>
</dbReference>
<evidence type="ECO:0000256" key="6">
    <source>
        <dbReference type="ARBA" id="ARBA00023244"/>
    </source>
</evidence>
<feature type="binding site" evidence="8 10">
    <location>
        <position position="140"/>
    </location>
    <ligand>
        <name>substrate</name>
    </ligand>
</feature>
<keyword evidence="6 8" id="KW-0627">Porphyrin biosynthesis</keyword>
<feature type="binding site" evidence="8 11">
    <location>
        <begin position="209"/>
        <end position="214"/>
    </location>
    <ligand>
        <name>NADP(+)</name>
        <dbReference type="ChEBI" id="CHEBI:58349"/>
    </ligand>
</feature>
<name>A0A2I1KSG0_9ACTO</name>
<evidence type="ECO:0000256" key="1">
    <source>
        <dbReference type="ARBA" id="ARBA00005059"/>
    </source>
</evidence>
<evidence type="ECO:0000256" key="8">
    <source>
        <dbReference type="HAMAP-Rule" id="MF_00087"/>
    </source>
</evidence>
<feature type="region of interest" description="Disordered" evidence="12">
    <location>
        <begin position="291"/>
        <end position="310"/>
    </location>
</feature>
<evidence type="ECO:0000259" key="14">
    <source>
        <dbReference type="Pfam" id="PF01488"/>
    </source>
</evidence>
<dbReference type="InterPro" id="IPR000343">
    <property type="entry name" value="4pyrrol_synth_GluRdtase"/>
</dbReference>
<dbReference type="InterPro" id="IPR036453">
    <property type="entry name" value="GluRdtase_dimer_dom_sf"/>
</dbReference>
<dbReference type="PIRSF" id="PIRSF000445">
    <property type="entry name" value="4pyrrol_synth_GluRdtase"/>
    <property type="match status" value="1"/>
</dbReference>
<dbReference type="UniPathway" id="UPA00251">
    <property type="reaction ID" value="UER00316"/>
</dbReference>
<evidence type="ECO:0000256" key="7">
    <source>
        <dbReference type="ARBA" id="ARBA00047464"/>
    </source>
</evidence>
<comment type="domain">
    <text evidence="8">Possesses an unusual extended V-shaped dimeric structure with each monomer consisting of three distinct domains arranged along a curved 'spinal' alpha-helix. The N-terminal catalytic domain specifically recognizes the glutamate moiety of the substrate. The second domain is the NADPH-binding domain, and the third C-terminal domain is responsible for dimerization.</text>
</comment>
<dbReference type="GO" id="GO:0019353">
    <property type="term" value="P:protoporphyrinogen IX biosynthetic process from glutamate"/>
    <property type="evidence" value="ECO:0007669"/>
    <property type="project" value="TreeGrafter"/>
</dbReference>
<sequence>MSAPIVPVLCPDASIHPAVLHLLSADHRTHGLDLVARLGGVVAHLGPDLQAAVPGVEGVVVLGTCNRLAILLDAPAPSQAMGHEADDRLSAVVASFLAERAGLDALTLRSWHGVDAVAQLFATAAGLESMVVGEREIAGQLRRAMILAHEDGTLTGPLARAVEHASTTSRRLACSTGLSGNGRSVVAVGLDLAARQLPPLEGARVLLVGTGAYAGATVTALRERGVSDLEVYSRSDRARAFADGHHLRVVTEETLPAALELADLVVTCRGLGAPVLTRELVEPAARLRQPTEPALLDRHEDPRSPAEPPERPLVILDLALTRDVEEAVGSLPGVLLIDLPSVQRAVPEAEAAQVEAARAIVEEEVAAFTRLAGGRRMDPVITELRTHVEEMVEREVARLRVRDGMVEADDAARALRRLAARLLHHPSVAARQAGEAGRDEEYLAALPMLLGPEVTSALLAGTQAPATCPVHVTEGASAWHHPTQMERSYA</sequence>
<dbReference type="Gene3D" id="3.40.50.720">
    <property type="entry name" value="NAD(P)-binding Rossmann-like Domain"/>
    <property type="match status" value="1"/>
</dbReference>
<dbReference type="HAMAP" id="MF_00087">
    <property type="entry name" value="Glu_tRNA_reductase"/>
    <property type="match status" value="1"/>
</dbReference>
<keyword evidence="5 8" id="KW-0560">Oxidoreductase</keyword>
<dbReference type="RefSeq" id="WP_101638180.1">
    <property type="nucleotide sequence ID" value="NZ_PKHA01000006.1"/>
</dbReference>
<evidence type="ECO:0000256" key="10">
    <source>
        <dbReference type="PIRSR" id="PIRSR000445-2"/>
    </source>
</evidence>
<comment type="miscellaneous">
    <text evidence="8">During catalysis, the active site Cys acts as a nucleophile attacking the alpha-carbonyl group of tRNA-bound glutamate with the formation of a thioester intermediate between enzyme and glutamate, and the concomitant release of tRNA(Glu). The thioester intermediate is finally reduced by direct hydride transfer from NADPH, to form the product GSA.</text>
</comment>
<evidence type="ECO:0000256" key="4">
    <source>
        <dbReference type="ARBA" id="ARBA00022857"/>
    </source>
</evidence>
<evidence type="ECO:0000313" key="16">
    <source>
        <dbReference type="EMBL" id="PKY98537.1"/>
    </source>
</evidence>
<evidence type="ECO:0000259" key="13">
    <source>
        <dbReference type="Pfam" id="PF00745"/>
    </source>
</evidence>
<dbReference type="Gene3D" id="3.30.460.30">
    <property type="entry name" value="Glutamyl-tRNA reductase, N-terminal domain"/>
    <property type="match status" value="1"/>
</dbReference>
<feature type="compositionally biased region" description="Basic and acidic residues" evidence="12">
    <location>
        <begin position="295"/>
        <end position="310"/>
    </location>
</feature>
<dbReference type="InterPro" id="IPR015896">
    <property type="entry name" value="4pyrrol_synth_GluRdtase_dimer"/>
</dbReference>
<evidence type="ECO:0000256" key="2">
    <source>
        <dbReference type="ARBA" id="ARBA00005916"/>
    </source>
</evidence>
<dbReference type="PANTHER" id="PTHR43013:SF1">
    <property type="entry name" value="GLUTAMYL-TRNA REDUCTASE"/>
    <property type="match status" value="1"/>
</dbReference>